<evidence type="ECO:0000256" key="2">
    <source>
        <dbReference type="ARBA" id="ARBA00022737"/>
    </source>
</evidence>
<comment type="similarity">
    <text evidence="5">Belongs to the DEF8 family.</text>
</comment>
<proteinExistence type="inferred from homology"/>
<keyword evidence="1" id="KW-0479">Metal-binding</keyword>
<accession>A0A9Q1CBW3</accession>
<evidence type="ECO:0000256" key="1">
    <source>
        <dbReference type="ARBA" id="ARBA00022723"/>
    </source>
</evidence>
<dbReference type="Proteomes" id="UP001152320">
    <property type="component" value="Chromosome 5"/>
</dbReference>
<feature type="region of interest" description="Disordered" evidence="6">
    <location>
        <begin position="182"/>
        <end position="212"/>
    </location>
</feature>
<keyword evidence="9" id="KW-1185">Reference proteome</keyword>
<keyword evidence="2" id="KW-0677">Repeat</keyword>
<comment type="caution">
    <text evidence="8">The sequence shown here is derived from an EMBL/GenBank/DDBJ whole genome shotgun (WGS) entry which is preliminary data.</text>
</comment>
<keyword evidence="3" id="KW-0863">Zinc-finger</keyword>
<protein>
    <submittedName>
        <fullName evidence="8">Differentially expressed in FDCP 8-like</fullName>
    </submittedName>
</protein>
<name>A0A9Q1CBW3_HOLLE</name>
<feature type="domain" description="Phorbol-ester/DAG-type" evidence="7">
    <location>
        <begin position="383"/>
        <end position="434"/>
    </location>
</feature>
<dbReference type="InterPro" id="IPR047983">
    <property type="entry name" value="DEF8_C1"/>
</dbReference>
<dbReference type="SMART" id="SM00109">
    <property type="entry name" value="C1"/>
    <property type="match status" value="2"/>
</dbReference>
<dbReference type="PROSITE" id="PS00479">
    <property type="entry name" value="ZF_DAG_PE_1"/>
    <property type="match status" value="1"/>
</dbReference>
<feature type="compositionally biased region" description="Polar residues" evidence="6">
    <location>
        <begin position="63"/>
        <end position="79"/>
    </location>
</feature>
<sequence>MSLHCRNPPEAQTFQSSAALVKLTGVCDTFSDSTDEEEDVQDVAPTATESSPSENKGEIDSPTWITTSWKSDSGFNSDAGTGIHLEQEDQDNAPVDWQYQNSLSHTCVSSASTDPDSVVVKRERDHVLTDSAIKDSLSCNIGDSIKPLEKETEERTSASNGENDENLNRNVVSGTVCNSEGYNLPHLDSGGNRVGETTTDNFNEQDTLTDSSRISNLVRHPLPNGVAPAHERHNPFNKIPLIEENHFDDTQVVRVKKVHQDLSPPEESAMSTASIQNGSHVKKSEVDMDDEFDLWEQNILEMITDTLNVEEDYFAQPEGFFGYSRDEELEQAIQKCKERVMNTPEDSEKRHSLVQKLVQLRLKRQELKDLPEVKEDNIKKVLGHLFSLCEGKSQASRCDVCATSMWNRLRATYLCKECGFSCHFKCIDTVKRHCVAVKLSKGATYDLSICPEDGLAAQSYRCADCKIAISFKGEHGEPRQCDYTGQYYCQICHWNDVSIIPARVVHNWDFTPRKICRQSKQLLDLMRSRVVVNLSHFNPGLFNRVEGLTNIKKLREDILLMKLYFTSCKYAKEARLLRMLEERPHFVECADNYTLRDMVETHEEQLYDTIKEVHKIYSQHIRIECDLCKAKGFICELCRAEELIFPFDIFAIVCSKCSAVYHRDCFFKKKGVCPKCERLAKQASVSSTTNGLNDSSER</sequence>
<dbReference type="InterPro" id="IPR046349">
    <property type="entry name" value="C1-like_sf"/>
</dbReference>
<evidence type="ECO:0000313" key="9">
    <source>
        <dbReference type="Proteomes" id="UP001152320"/>
    </source>
</evidence>
<dbReference type="Gene3D" id="3.30.60.20">
    <property type="match status" value="1"/>
</dbReference>
<reference evidence="8" key="1">
    <citation type="submission" date="2021-10" db="EMBL/GenBank/DDBJ databases">
        <title>Tropical sea cucumber genome reveals ecological adaptation and Cuvierian tubules defense mechanism.</title>
        <authorList>
            <person name="Chen T."/>
        </authorList>
    </citation>
    <scope>NUCLEOTIDE SEQUENCE</scope>
    <source>
        <strain evidence="8">Nanhai2018</strain>
        <tissue evidence="8">Muscle</tissue>
    </source>
</reference>
<evidence type="ECO:0000256" key="5">
    <source>
        <dbReference type="ARBA" id="ARBA00029450"/>
    </source>
</evidence>
<dbReference type="PANTHER" id="PTHR12326:SF3">
    <property type="entry name" value="DIFFERENTIALLY EXPRESSED IN FDCP 8 HOMOLOG"/>
    <property type="match status" value="1"/>
</dbReference>
<dbReference type="PANTHER" id="PTHR12326">
    <property type="entry name" value="PLECKSTRIN HOMOLOGY DOMAIN CONTAINING PROTEIN"/>
    <property type="match status" value="1"/>
</dbReference>
<feature type="region of interest" description="Disordered" evidence="6">
    <location>
        <begin position="139"/>
        <end position="169"/>
    </location>
</feature>
<evidence type="ECO:0000256" key="3">
    <source>
        <dbReference type="ARBA" id="ARBA00022771"/>
    </source>
</evidence>
<dbReference type="InterPro" id="IPR025258">
    <property type="entry name" value="RH_dom"/>
</dbReference>
<dbReference type="EMBL" id="JAIZAY010000005">
    <property type="protein sequence ID" value="KAJ8042067.1"/>
    <property type="molecule type" value="Genomic_DNA"/>
</dbReference>
<feature type="region of interest" description="Disordered" evidence="6">
    <location>
        <begin position="262"/>
        <end position="283"/>
    </location>
</feature>
<evidence type="ECO:0000313" key="8">
    <source>
        <dbReference type="EMBL" id="KAJ8042067.1"/>
    </source>
</evidence>
<dbReference type="SUPFAM" id="SSF57889">
    <property type="entry name" value="Cysteine-rich domain"/>
    <property type="match status" value="1"/>
</dbReference>
<dbReference type="InterPro" id="IPR002219">
    <property type="entry name" value="PKC_DAG/PE"/>
</dbReference>
<gene>
    <name evidence="8" type="ORF">HOLleu_13040</name>
</gene>
<dbReference type="GO" id="GO:0008270">
    <property type="term" value="F:zinc ion binding"/>
    <property type="evidence" value="ECO:0007669"/>
    <property type="project" value="UniProtKB-KW"/>
</dbReference>
<dbReference type="SMART" id="SM01175">
    <property type="entry name" value="DUF4206"/>
    <property type="match status" value="1"/>
</dbReference>
<dbReference type="OrthoDB" id="1918044at2759"/>
<dbReference type="Pfam" id="PF13901">
    <property type="entry name" value="RH_dom"/>
    <property type="match status" value="1"/>
</dbReference>
<feature type="compositionally biased region" description="Polar residues" evidence="6">
    <location>
        <begin position="195"/>
        <end position="212"/>
    </location>
</feature>
<evidence type="ECO:0000259" key="7">
    <source>
        <dbReference type="PROSITE" id="PS50081"/>
    </source>
</evidence>
<dbReference type="CDD" id="cd20819">
    <property type="entry name" value="C1_DEF8"/>
    <property type="match status" value="1"/>
</dbReference>
<dbReference type="InterPro" id="IPR051366">
    <property type="entry name" value="DEF8"/>
</dbReference>
<organism evidence="8 9">
    <name type="scientific">Holothuria leucospilota</name>
    <name type="common">Black long sea cucumber</name>
    <name type="synonym">Mertensiothuria leucospilota</name>
    <dbReference type="NCBI Taxonomy" id="206669"/>
    <lineage>
        <taxon>Eukaryota</taxon>
        <taxon>Metazoa</taxon>
        <taxon>Echinodermata</taxon>
        <taxon>Eleutherozoa</taxon>
        <taxon>Echinozoa</taxon>
        <taxon>Holothuroidea</taxon>
        <taxon>Aspidochirotacea</taxon>
        <taxon>Aspidochirotida</taxon>
        <taxon>Holothuriidae</taxon>
        <taxon>Holothuria</taxon>
    </lineage>
</organism>
<dbReference type="PROSITE" id="PS50081">
    <property type="entry name" value="ZF_DAG_PE_2"/>
    <property type="match status" value="1"/>
</dbReference>
<evidence type="ECO:0000256" key="6">
    <source>
        <dbReference type="SAM" id="MobiDB-lite"/>
    </source>
</evidence>
<dbReference type="AlphaFoldDB" id="A0A9Q1CBW3"/>
<evidence type="ECO:0000256" key="4">
    <source>
        <dbReference type="ARBA" id="ARBA00022833"/>
    </source>
</evidence>
<feature type="region of interest" description="Disordered" evidence="6">
    <location>
        <begin position="32"/>
        <end position="82"/>
    </location>
</feature>
<keyword evidence="4" id="KW-0862">Zinc</keyword>
<feature type="compositionally biased region" description="Polar residues" evidence="6">
    <location>
        <begin position="269"/>
        <end position="279"/>
    </location>
</feature>
<feature type="compositionally biased region" description="Basic and acidic residues" evidence="6">
    <location>
        <begin position="146"/>
        <end position="156"/>
    </location>
</feature>